<evidence type="ECO:0000313" key="1">
    <source>
        <dbReference type="EMBL" id="KAK5057287.1"/>
    </source>
</evidence>
<accession>A0ABR0J6P4</accession>
<proteinExistence type="predicted"/>
<comment type="caution">
    <text evidence="1">The sequence shown here is derived from an EMBL/GenBank/DDBJ whole genome shotgun (WGS) entry which is preliminary data.</text>
</comment>
<name>A0ABR0J6P4_9EURO</name>
<organism evidence="1 2">
    <name type="scientific">Exophiala sideris</name>
    <dbReference type="NCBI Taxonomy" id="1016849"/>
    <lineage>
        <taxon>Eukaryota</taxon>
        <taxon>Fungi</taxon>
        <taxon>Dikarya</taxon>
        <taxon>Ascomycota</taxon>
        <taxon>Pezizomycotina</taxon>
        <taxon>Eurotiomycetes</taxon>
        <taxon>Chaetothyriomycetidae</taxon>
        <taxon>Chaetothyriales</taxon>
        <taxon>Herpotrichiellaceae</taxon>
        <taxon>Exophiala</taxon>
    </lineage>
</organism>
<dbReference type="Proteomes" id="UP001345691">
    <property type="component" value="Unassembled WGS sequence"/>
</dbReference>
<dbReference type="EMBL" id="JAVRRF010000016">
    <property type="protein sequence ID" value="KAK5057287.1"/>
    <property type="molecule type" value="Genomic_DNA"/>
</dbReference>
<evidence type="ECO:0000313" key="2">
    <source>
        <dbReference type="Proteomes" id="UP001345691"/>
    </source>
</evidence>
<keyword evidence="2" id="KW-1185">Reference proteome</keyword>
<reference evidence="1 2" key="1">
    <citation type="submission" date="2023-08" db="EMBL/GenBank/DDBJ databases">
        <title>Black Yeasts Isolated from many extreme environments.</title>
        <authorList>
            <person name="Coleine C."/>
            <person name="Stajich J.E."/>
            <person name="Selbmann L."/>
        </authorList>
    </citation>
    <scope>NUCLEOTIDE SEQUENCE [LARGE SCALE GENOMIC DNA]</scope>
    <source>
        <strain evidence="1 2">CCFEE 6328</strain>
    </source>
</reference>
<gene>
    <name evidence="1" type="ORF">LTR69_007326</name>
</gene>
<sequence length="208" mass="23570">MHLTLSPLPSLKLPTHIKMDNFSYDPIEVDDAEVLKLNADLSKLSLVDGKKRSYDDALGPDSSTTSARPSKFRVVVPPTQEYQMTDLEWAISSRSMVWTRSGDPIDADDIHYFIDAGFSLTCTPPNIDNRERAGNFTEAKKRVSFNEQVQRRCYEANSPPKSVAGTSCTAIKLDDNKDWRIWRCLLRLRRAREARSAAIKQHFSLHAV</sequence>
<protein>
    <submittedName>
        <fullName evidence="1">Uncharacterized protein</fullName>
    </submittedName>
</protein>